<dbReference type="Proteomes" id="UP000313359">
    <property type="component" value="Unassembled WGS sequence"/>
</dbReference>
<sequence>MDATVTPVPSAAERVPAEIWLQIFALVPKSTDLYSLSVASRRFRDLTTRALHRDLVWIKPHSAEQDLVVWEREDGMDPHVRSLEISIPSKRVHNMPRADDRLSDDTPAEANARLAYIAAMQKLDAILWVHIRKFTNLSSLAFIDMHIDNEHFHLIHRLPQLRSLRLEACVFSGNASQGFDNRTLPITELTMLNVRRGQDSRPNWHQPLNWAHFQQLMQLHANGPPPMPGGGGPPAWMHPADPFAEALSLAVAANLRTLTIDESADVFRYVFEPMDAEARGWTVPASIEELYVKRTRALSAETKPAAHGQGSFPDTHLYHFCTQAPSLKLVSTPIFVPAQVTIAPEALPLGLDRFAAPLETAQFVAAVRDVKALGLLKCGLATREGVTALADIALARPGLKMLMMECQHWDAEIVSAVSLHFKELRRLKIMYVGAGPDENFLVSLAPDFLAEMPDLHTLEMYRLPPRSDFVPAHPQFLCDESWGSIEEEMRDLLIGWNRFCPKLRKVQLVSGYAMTRGFEGGVWKLERISHLEQIEYLDY</sequence>
<accession>A0A5C2RPC6</accession>
<dbReference type="SUPFAM" id="SSF52047">
    <property type="entry name" value="RNI-like"/>
    <property type="match status" value="1"/>
</dbReference>
<reference evidence="1" key="1">
    <citation type="journal article" date="2018" name="Genome Biol. Evol.">
        <title>Genomics and development of Lentinus tigrinus, a white-rot wood-decaying mushroom with dimorphic fruiting bodies.</title>
        <authorList>
            <person name="Wu B."/>
            <person name="Xu Z."/>
            <person name="Knudson A."/>
            <person name="Carlson A."/>
            <person name="Chen N."/>
            <person name="Kovaka S."/>
            <person name="LaButti K."/>
            <person name="Lipzen A."/>
            <person name="Pennachio C."/>
            <person name="Riley R."/>
            <person name="Schakwitz W."/>
            <person name="Umezawa K."/>
            <person name="Ohm R.A."/>
            <person name="Grigoriev I.V."/>
            <person name="Nagy L.G."/>
            <person name="Gibbons J."/>
            <person name="Hibbett D."/>
        </authorList>
    </citation>
    <scope>NUCLEOTIDE SEQUENCE [LARGE SCALE GENOMIC DNA]</scope>
    <source>
        <strain evidence="1">ALCF2SS1-6</strain>
    </source>
</reference>
<protein>
    <submittedName>
        <fullName evidence="1">Uncharacterized protein</fullName>
    </submittedName>
</protein>
<keyword evidence="2" id="KW-1185">Reference proteome</keyword>
<dbReference type="STRING" id="1328759.A0A5C2RPC6"/>
<organism evidence="1 2">
    <name type="scientific">Lentinus tigrinus ALCF2SS1-6</name>
    <dbReference type="NCBI Taxonomy" id="1328759"/>
    <lineage>
        <taxon>Eukaryota</taxon>
        <taxon>Fungi</taxon>
        <taxon>Dikarya</taxon>
        <taxon>Basidiomycota</taxon>
        <taxon>Agaricomycotina</taxon>
        <taxon>Agaricomycetes</taxon>
        <taxon>Polyporales</taxon>
        <taxon>Polyporaceae</taxon>
        <taxon>Lentinus</taxon>
    </lineage>
</organism>
<dbReference type="AlphaFoldDB" id="A0A5C2RPC6"/>
<dbReference type="EMBL" id="ML122321">
    <property type="protein sequence ID" value="RPD53468.1"/>
    <property type="molecule type" value="Genomic_DNA"/>
</dbReference>
<name>A0A5C2RPC6_9APHY</name>
<gene>
    <name evidence="1" type="ORF">L227DRAFT_557610</name>
</gene>
<dbReference type="OrthoDB" id="5354526at2759"/>
<evidence type="ECO:0000313" key="1">
    <source>
        <dbReference type="EMBL" id="RPD53468.1"/>
    </source>
</evidence>
<proteinExistence type="predicted"/>
<evidence type="ECO:0000313" key="2">
    <source>
        <dbReference type="Proteomes" id="UP000313359"/>
    </source>
</evidence>